<dbReference type="RefSeq" id="WP_117453117.1">
    <property type="nucleotide sequence ID" value="NZ_JAKVPQ010000011.1"/>
</dbReference>
<dbReference type="EMBL" id="JAKVPQ010000011">
    <property type="protein sequence ID" value="MCH4286107.1"/>
    <property type="molecule type" value="Genomic_DNA"/>
</dbReference>
<evidence type="ECO:0000313" key="1">
    <source>
        <dbReference type="EMBL" id="MCH4286107.1"/>
    </source>
</evidence>
<evidence type="ECO:0008006" key="3">
    <source>
        <dbReference type="Google" id="ProtNLM"/>
    </source>
</evidence>
<gene>
    <name evidence="1" type="ORF">LQE99_13350</name>
</gene>
<comment type="caution">
    <text evidence="1">The sequence shown here is derived from an EMBL/GenBank/DDBJ whole genome shotgun (WGS) entry which is preliminary data.</text>
</comment>
<accession>A0ABS9R8W3</accession>
<protein>
    <recommendedName>
        <fullName evidence="3">Sigma-70 family RNA polymerase sigma factor</fullName>
    </recommendedName>
</protein>
<sequence>METFTELEEKIDKKQTIQNMKKEMEQLYYFTGRNYSDIEAFYVRETEAVYDVGKEGEKKKQLLHRSNTFANEIMKFMKKLPEKEQKVLDALYVCHLDRKMACKKLHITNATLRRRNQDGLYHLAILMRRFVLKET</sequence>
<evidence type="ECO:0000313" key="2">
    <source>
        <dbReference type="Proteomes" id="UP001202402"/>
    </source>
</evidence>
<proteinExistence type="predicted"/>
<reference evidence="1 2" key="1">
    <citation type="submission" date="2022-02" db="EMBL/GenBank/DDBJ databases">
        <title>Genome of Erysipelotrichaceae sp. nov. NSJ-176 isolated from human feces.</title>
        <authorList>
            <person name="Abdugheni R."/>
        </authorList>
    </citation>
    <scope>NUCLEOTIDE SEQUENCE [LARGE SCALE GENOMIC DNA]</scope>
    <source>
        <strain evidence="1 2">NSJ-176</strain>
    </source>
</reference>
<organism evidence="1 2">
    <name type="scientific">Amedibacillus hominis</name>
    <dbReference type="NCBI Taxonomy" id="2897776"/>
    <lineage>
        <taxon>Bacteria</taxon>
        <taxon>Bacillati</taxon>
        <taxon>Bacillota</taxon>
        <taxon>Erysipelotrichia</taxon>
        <taxon>Erysipelotrichales</taxon>
        <taxon>Erysipelotrichaceae</taxon>
        <taxon>Amedibacillus</taxon>
    </lineage>
</organism>
<dbReference type="SUPFAM" id="SSF88659">
    <property type="entry name" value="Sigma3 and sigma4 domains of RNA polymerase sigma factors"/>
    <property type="match status" value="1"/>
</dbReference>
<dbReference type="Proteomes" id="UP001202402">
    <property type="component" value="Unassembled WGS sequence"/>
</dbReference>
<keyword evidence="2" id="KW-1185">Reference proteome</keyword>
<name>A0ABS9R8W3_9FIRM</name>
<dbReference type="InterPro" id="IPR013324">
    <property type="entry name" value="RNA_pol_sigma_r3/r4-like"/>
</dbReference>